<name>F4XQZ1_9CYAN</name>
<dbReference type="Proteomes" id="UP000003959">
    <property type="component" value="Unassembled WGS sequence"/>
</dbReference>
<feature type="transmembrane region" description="Helical" evidence="5">
    <location>
        <begin position="50"/>
        <end position="68"/>
    </location>
</feature>
<dbReference type="HOGENOM" id="CLU_007733_0_0_3"/>
<feature type="transmembrane region" description="Helical" evidence="5">
    <location>
        <begin position="224"/>
        <end position="243"/>
    </location>
</feature>
<gene>
    <name evidence="6" type="ORF">LYNGBM3L_55560</name>
</gene>
<evidence type="ECO:0000256" key="2">
    <source>
        <dbReference type="ARBA" id="ARBA00022692"/>
    </source>
</evidence>
<feature type="transmembrane region" description="Helical" evidence="5">
    <location>
        <begin position="317"/>
        <end position="335"/>
    </location>
</feature>
<dbReference type="eggNOG" id="COG1615">
    <property type="taxonomic scope" value="Bacteria"/>
</dbReference>
<feature type="transmembrane region" description="Helical" evidence="5">
    <location>
        <begin position="7"/>
        <end position="30"/>
    </location>
</feature>
<dbReference type="EMBL" id="GL890874">
    <property type="protein sequence ID" value="EGJ32966.1"/>
    <property type="molecule type" value="Genomic_DNA"/>
</dbReference>
<dbReference type="AlphaFoldDB" id="F4XQZ1"/>
<evidence type="ECO:0000313" key="7">
    <source>
        <dbReference type="Proteomes" id="UP000003959"/>
    </source>
</evidence>
<comment type="similarity">
    <text evidence="5">Belongs to the UPF0182 family.</text>
</comment>
<protein>
    <recommendedName>
        <fullName evidence="5">UPF0182 protein LYNGBM3L_55560</fullName>
    </recommendedName>
</protein>
<accession>F4XQZ1</accession>
<dbReference type="GO" id="GO:0005576">
    <property type="term" value="C:extracellular region"/>
    <property type="evidence" value="ECO:0007669"/>
    <property type="project" value="TreeGrafter"/>
</dbReference>
<dbReference type="NCBIfam" id="NF002707">
    <property type="entry name" value="PRK02509.1"/>
    <property type="match status" value="1"/>
</dbReference>
<dbReference type="PANTHER" id="PTHR39344">
    <property type="entry name" value="UPF0182 PROTEIN SLL1060"/>
    <property type="match status" value="1"/>
</dbReference>
<evidence type="ECO:0000256" key="3">
    <source>
        <dbReference type="ARBA" id="ARBA00022989"/>
    </source>
</evidence>
<comment type="subcellular location">
    <subcellularLocation>
        <location evidence="5">Cell membrane</location>
        <topology evidence="5">Multi-pass membrane protein</topology>
    </subcellularLocation>
</comment>
<dbReference type="HAMAP" id="MF_01600">
    <property type="entry name" value="UPF0182"/>
    <property type="match status" value="1"/>
</dbReference>
<feature type="transmembrane region" description="Helical" evidence="5">
    <location>
        <begin position="133"/>
        <end position="152"/>
    </location>
</feature>
<dbReference type="InterPro" id="IPR005372">
    <property type="entry name" value="UPF0182"/>
</dbReference>
<evidence type="ECO:0000256" key="5">
    <source>
        <dbReference type="HAMAP-Rule" id="MF_01600"/>
    </source>
</evidence>
<keyword evidence="7" id="KW-1185">Reference proteome</keyword>
<feature type="transmembrane region" description="Helical" evidence="5">
    <location>
        <begin position="199"/>
        <end position="217"/>
    </location>
</feature>
<feature type="transmembrane region" description="Helical" evidence="5">
    <location>
        <begin position="395"/>
        <end position="417"/>
    </location>
</feature>
<keyword evidence="4 5" id="KW-0472">Membrane</keyword>
<feature type="transmembrane region" description="Helical" evidence="5">
    <location>
        <begin position="362"/>
        <end position="383"/>
    </location>
</feature>
<dbReference type="GO" id="GO:0005886">
    <property type="term" value="C:plasma membrane"/>
    <property type="evidence" value="ECO:0007669"/>
    <property type="project" value="UniProtKB-SubCell"/>
</dbReference>
<keyword evidence="3 5" id="KW-1133">Transmembrane helix</keyword>
<proteinExistence type="inferred from homology"/>
<dbReference type="RefSeq" id="WP_008183278.1">
    <property type="nucleotide sequence ID" value="NZ_GL890874.1"/>
</dbReference>
<dbReference type="Pfam" id="PF03699">
    <property type="entry name" value="UPF0182"/>
    <property type="match status" value="2"/>
</dbReference>
<sequence>MTKLLRWVTGLVGVWIAWNLLSHLVAEILWFTEVDYLSAFFLRLQTQLSLWVIVFIISLGFLLTNLWLANHFKHPENLADLEITWLKGFKTLDSSSLTLNQTRLNSPSPIVRSGVRPRGKFSKKRPAFRLRSLLPFALALSLLVGVVLLYYGKNAFSVWHFHRETLSATFLSEATPPLPSPLGWVSLGKLFLSESRSNLVWQLGMISAVMVGLMVNAQLWLRAIALALSFAWAMVISEQWGRILEYLYPTHFNTTEPLFGQDIGFYVFGVPVWQLLNFWLGGLFLFGLVAVWLIYLTSGNSLSDGKFPGFSQNQLRHLYGLGSAVSAITAFHYWLSRYNLLYSTRGVAYGAGYTNVSVKLPFNTGLSILAFAIALLLLLRAIFWIRRLPTKIPVALWILGLYLGIWGIAGIILPAAVQRFKVEPNELALERPYIARTIALTRAAFDLDSIEAETFNPQGKLTSTDLEKNHLTIDNIPLWDTRPLLQSNRQLQQLRLYYQFTDANFDRYTIKVKPDQFKAGLNNVGRLNVSKLNVGRLNLDWLNLARLNVARLNVASLNLDWLNLARLNVARLNVASLNLDWLNLKSSNNTIKPANLGQKAALREQANNLGQKATLREQPNNLKANNLKANNLKLNTKTQKQQVLVAARELDYDAVPKQAQTWVNKHLVYTHGYGFTLSAVNQVGEGGLPYYFIKDIGSGGGEALKGSLYTSSPEIRDSIPIGQPRIYYGELTNNYIMTSTKTQELDYPSGEENVYNTYDGTGGVALNSFWRRLVFAQYLKDWQMVLTGNFTPETRLLFRRNIRQRIQAIAPFLRYDADPYLVIADTSEGESAVNDNYLYWMVDGYTTSDRYPYADPGDNQFNYIRNSVKVVIDAYNGDVSFYIADPKDPIIQTWSKIFPNFFKSLDQMPSNLRTHLRYPIDLFNIQSERLLAYHMTDPQVFYNQEDLWRIPQEIYAGKSKSVEPYYIIMKLPKEKSEEFILLHPYTPTGRNNLIGWLAGRSDGDHYGKLLLYQFPKQQLIYGPEQIEALINQDPVISQQISLWNQKGSRAVQGNLLVIPIEQSLLYVEPLYIEAEQHSLPTLVRVIVVYQNQIIMAQNLKEALDAIFKPEQSKTPTIVRPVEETALP</sequence>
<reference evidence="7" key="1">
    <citation type="journal article" date="2011" name="Proc. Natl. Acad. Sci. U.S.A.">
        <title>Genomic insights into the physiology and ecology of the marine filamentous cyanobacterium Lyngbya majuscula.</title>
        <authorList>
            <person name="Jones A.C."/>
            <person name="Monroe E.A."/>
            <person name="Podell S."/>
            <person name="Hess W.R."/>
            <person name="Klages S."/>
            <person name="Esquenazi E."/>
            <person name="Niessen S."/>
            <person name="Hoover H."/>
            <person name="Rothmann M."/>
            <person name="Lasken R.S."/>
            <person name="Yates J.R.III."/>
            <person name="Reinhardt R."/>
            <person name="Kube M."/>
            <person name="Burkart M.D."/>
            <person name="Allen E.E."/>
            <person name="Dorrestein P.C."/>
            <person name="Gerwick W.H."/>
            <person name="Gerwick L."/>
        </authorList>
    </citation>
    <scope>NUCLEOTIDE SEQUENCE [LARGE SCALE GENOMIC DNA]</scope>
    <source>
        <strain evidence="7">3L</strain>
    </source>
</reference>
<keyword evidence="1 5" id="KW-1003">Cell membrane</keyword>
<organism evidence="6 7">
    <name type="scientific">Moorena producens 3L</name>
    <dbReference type="NCBI Taxonomy" id="489825"/>
    <lineage>
        <taxon>Bacteria</taxon>
        <taxon>Bacillati</taxon>
        <taxon>Cyanobacteriota</taxon>
        <taxon>Cyanophyceae</taxon>
        <taxon>Coleofasciculales</taxon>
        <taxon>Coleofasciculaceae</taxon>
        <taxon>Moorena</taxon>
    </lineage>
</organism>
<keyword evidence="2 5" id="KW-0812">Transmembrane</keyword>
<evidence type="ECO:0000256" key="4">
    <source>
        <dbReference type="ARBA" id="ARBA00023136"/>
    </source>
</evidence>
<dbReference type="PANTHER" id="PTHR39344:SF1">
    <property type="entry name" value="UPF0182 PROTEIN SLL1060"/>
    <property type="match status" value="1"/>
</dbReference>
<feature type="transmembrane region" description="Helical" evidence="5">
    <location>
        <begin position="263"/>
        <end position="296"/>
    </location>
</feature>
<evidence type="ECO:0000313" key="6">
    <source>
        <dbReference type="EMBL" id="EGJ32966.1"/>
    </source>
</evidence>
<evidence type="ECO:0000256" key="1">
    <source>
        <dbReference type="ARBA" id="ARBA00022475"/>
    </source>
</evidence>